<organism evidence="1">
    <name type="scientific">Anguilla anguilla</name>
    <name type="common">European freshwater eel</name>
    <name type="synonym">Muraena anguilla</name>
    <dbReference type="NCBI Taxonomy" id="7936"/>
    <lineage>
        <taxon>Eukaryota</taxon>
        <taxon>Metazoa</taxon>
        <taxon>Chordata</taxon>
        <taxon>Craniata</taxon>
        <taxon>Vertebrata</taxon>
        <taxon>Euteleostomi</taxon>
        <taxon>Actinopterygii</taxon>
        <taxon>Neopterygii</taxon>
        <taxon>Teleostei</taxon>
        <taxon>Anguilliformes</taxon>
        <taxon>Anguillidae</taxon>
        <taxon>Anguilla</taxon>
    </lineage>
</organism>
<proteinExistence type="predicted"/>
<dbReference type="AlphaFoldDB" id="A0A0E9TAD0"/>
<reference evidence="1" key="1">
    <citation type="submission" date="2014-11" db="EMBL/GenBank/DDBJ databases">
        <authorList>
            <person name="Amaro Gonzalez C."/>
        </authorList>
    </citation>
    <scope>NUCLEOTIDE SEQUENCE</scope>
</reference>
<sequence length="47" mass="5285">MTVCTCPILNYHEKTPSATESHKSCVHTTSTFQEENVISKIKNSCQQ</sequence>
<name>A0A0E9TAD0_ANGAN</name>
<accession>A0A0E9TAD0</accession>
<dbReference type="EMBL" id="GBXM01057908">
    <property type="protein sequence ID" value="JAH50669.1"/>
    <property type="molecule type" value="Transcribed_RNA"/>
</dbReference>
<protein>
    <submittedName>
        <fullName evidence="1">Uncharacterized protein</fullName>
    </submittedName>
</protein>
<evidence type="ECO:0000313" key="1">
    <source>
        <dbReference type="EMBL" id="JAH50669.1"/>
    </source>
</evidence>
<reference evidence="1" key="2">
    <citation type="journal article" date="2015" name="Fish Shellfish Immunol.">
        <title>Early steps in the European eel (Anguilla anguilla)-Vibrio vulnificus interaction in the gills: Role of the RtxA13 toxin.</title>
        <authorList>
            <person name="Callol A."/>
            <person name="Pajuelo D."/>
            <person name="Ebbesson L."/>
            <person name="Teles M."/>
            <person name="MacKenzie S."/>
            <person name="Amaro C."/>
        </authorList>
    </citation>
    <scope>NUCLEOTIDE SEQUENCE</scope>
</reference>